<dbReference type="Proteomes" id="UP000076809">
    <property type="component" value="Chromosome"/>
</dbReference>
<gene>
    <name evidence="1" type="ORF">WM43_04620</name>
</gene>
<evidence type="ECO:0000313" key="2">
    <source>
        <dbReference type="Proteomes" id="UP000076809"/>
    </source>
</evidence>
<accession>A0AAC9FKU2</accession>
<proteinExistence type="predicted"/>
<dbReference type="AlphaFoldDB" id="A0AAC9FKU2"/>
<protein>
    <submittedName>
        <fullName evidence="1">Uncharacterized protein</fullName>
    </submittedName>
</protein>
<organism evidence="1 2">
    <name type="scientific">Aeromonas veronii</name>
    <dbReference type="NCBI Taxonomy" id="654"/>
    <lineage>
        <taxon>Bacteria</taxon>
        <taxon>Pseudomonadati</taxon>
        <taxon>Pseudomonadota</taxon>
        <taxon>Gammaproteobacteria</taxon>
        <taxon>Aeromonadales</taxon>
        <taxon>Aeromonadaceae</taxon>
        <taxon>Aeromonas</taxon>
    </lineage>
</organism>
<sequence>MVIMQLDNLAGVLGKIEAVWQAVRMSTMTRGYSESFELRPVKKRSCSPYPFRQPAQCLKISIFESALPNPEHSPASFMQLFFNQFITSGIGHKFLPPEFGIAFGGCSKAAARMAMPKTAMNENAEPVAGKNEIRFAGKFFDMHSKTKSQSMKKSAQCQFRACVFAFDASHHG</sequence>
<dbReference type="EMBL" id="CP014774">
    <property type="protein sequence ID" value="ANB51994.1"/>
    <property type="molecule type" value="Genomic_DNA"/>
</dbReference>
<name>A0AAC9FKU2_AERVE</name>
<reference evidence="1 2" key="1">
    <citation type="journal article" date="2016" name="J. Clin. Microbiol.">
        <title>Detection and Whole-Genome Sequencing of Carbapenemase-Producing Aeromonas hydrophila Isolates from Routine Perirectal Surveillance Culture.</title>
        <authorList>
            <person name="Hughes H.Y."/>
            <person name="Conlan S.P."/>
            <person name="Lau A.F."/>
            <person name="Dekker J.P."/>
            <person name="Michelin A.V."/>
            <person name="Youn J.H."/>
            <person name="Henderson D.K."/>
            <person name="Frank K.M."/>
            <person name="Segre J.A."/>
            <person name="Palmore T.N."/>
        </authorList>
    </citation>
    <scope>NUCLEOTIDE SEQUENCE [LARGE SCALE GENOMIC DNA]</scope>
    <source>
        <strain evidence="1 2">AVNIH1</strain>
    </source>
</reference>
<evidence type="ECO:0000313" key="1">
    <source>
        <dbReference type="EMBL" id="ANB51994.1"/>
    </source>
</evidence>